<evidence type="ECO:0000313" key="2">
    <source>
        <dbReference type="EMBL" id="TFW21667.1"/>
    </source>
</evidence>
<feature type="region of interest" description="Disordered" evidence="1">
    <location>
        <begin position="1"/>
        <end position="20"/>
    </location>
</feature>
<comment type="caution">
    <text evidence="2">The sequence shown here is derived from an EMBL/GenBank/DDBJ whole genome shotgun (WGS) entry which is preliminary data.</text>
</comment>
<accession>A0A4Y9SEQ8</accession>
<dbReference type="OrthoDB" id="8777908at2"/>
<gene>
    <name evidence="2" type="ORF">E4L96_08655</name>
</gene>
<keyword evidence="3" id="KW-1185">Reference proteome</keyword>
<proteinExistence type="predicted"/>
<protein>
    <submittedName>
        <fullName evidence="2">Uncharacterized protein</fullName>
    </submittedName>
</protein>
<name>A0A4Y9SEQ8_9BURK</name>
<organism evidence="2 3">
    <name type="scientific">Zemynaea arenosa</name>
    <dbReference type="NCBI Taxonomy" id="2561931"/>
    <lineage>
        <taxon>Bacteria</taxon>
        <taxon>Pseudomonadati</taxon>
        <taxon>Pseudomonadota</taxon>
        <taxon>Betaproteobacteria</taxon>
        <taxon>Burkholderiales</taxon>
        <taxon>Oxalobacteraceae</taxon>
        <taxon>Telluria group</taxon>
        <taxon>Zemynaea</taxon>
    </lineage>
</organism>
<sequence>MTHTEQIRRHAERRQDNATAERIDMALQTLRAFDEHTARRFLSIAGVPDTLAHDVLARPLGQTRRTRLLSSTAHDRRRA</sequence>
<dbReference type="Proteomes" id="UP000298438">
    <property type="component" value="Unassembled WGS sequence"/>
</dbReference>
<dbReference type="AlphaFoldDB" id="A0A4Y9SEQ8"/>
<evidence type="ECO:0000313" key="3">
    <source>
        <dbReference type="Proteomes" id="UP000298438"/>
    </source>
</evidence>
<evidence type="ECO:0000256" key="1">
    <source>
        <dbReference type="SAM" id="MobiDB-lite"/>
    </source>
</evidence>
<reference evidence="2 3" key="1">
    <citation type="submission" date="2019-03" db="EMBL/GenBank/DDBJ databases">
        <title>Draft Genome Sequence of Massilia arenosa sp. nov., a Novel Massilia Species Isolated from a Sandy-loam Maize Soil.</title>
        <authorList>
            <person name="Raths R."/>
            <person name="Peta V."/>
            <person name="Bucking H."/>
        </authorList>
    </citation>
    <scope>NUCLEOTIDE SEQUENCE [LARGE SCALE GENOMIC DNA]</scope>
    <source>
        <strain evidence="2 3">MC02</strain>
    </source>
</reference>
<dbReference type="EMBL" id="SPVF01000116">
    <property type="protein sequence ID" value="TFW21667.1"/>
    <property type="molecule type" value="Genomic_DNA"/>
</dbReference>
<dbReference type="RefSeq" id="WP_135206815.1">
    <property type="nucleotide sequence ID" value="NZ_SPVF01000116.1"/>
</dbReference>